<gene>
    <name evidence="1" type="ORF">L6164_032774</name>
</gene>
<sequence>MYTCLSKPILRMTSARTPFVFISNPRPMPSLTDIPKKDVAIKVLKTFRTHSKRTITIGMAQFPRLRLPRFILIPQLTKKKGAIIPDAKSSEVSISKSANLP</sequence>
<evidence type="ECO:0000313" key="1">
    <source>
        <dbReference type="EMBL" id="KAI4299305.1"/>
    </source>
</evidence>
<dbReference type="EMBL" id="CM039438">
    <property type="protein sequence ID" value="KAI4299305.1"/>
    <property type="molecule type" value="Genomic_DNA"/>
</dbReference>
<reference evidence="1 2" key="1">
    <citation type="journal article" date="2022" name="DNA Res.">
        <title>Chromosomal-level genome assembly of the orchid tree Bauhinia variegata (Leguminosae; Cercidoideae) supports the allotetraploid origin hypothesis of Bauhinia.</title>
        <authorList>
            <person name="Zhong Y."/>
            <person name="Chen Y."/>
            <person name="Zheng D."/>
            <person name="Pang J."/>
            <person name="Liu Y."/>
            <person name="Luo S."/>
            <person name="Meng S."/>
            <person name="Qian L."/>
            <person name="Wei D."/>
            <person name="Dai S."/>
            <person name="Zhou R."/>
        </authorList>
    </citation>
    <scope>NUCLEOTIDE SEQUENCE [LARGE SCALE GENOMIC DNA]</scope>
    <source>
        <strain evidence="1">BV-YZ2020</strain>
    </source>
</reference>
<organism evidence="1 2">
    <name type="scientific">Bauhinia variegata</name>
    <name type="common">Purple orchid tree</name>
    <name type="synonym">Phanera variegata</name>
    <dbReference type="NCBI Taxonomy" id="167791"/>
    <lineage>
        <taxon>Eukaryota</taxon>
        <taxon>Viridiplantae</taxon>
        <taxon>Streptophyta</taxon>
        <taxon>Embryophyta</taxon>
        <taxon>Tracheophyta</taxon>
        <taxon>Spermatophyta</taxon>
        <taxon>Magnoliopsida</taxon>
        <taxon>eudicotyledons</taxon>
        <taxon>Gunneridae</taxon>
        <taxon>Pentapetalae</taxon>
        <taxon>rosids</taxon>
        <taxon>fabids</taxon>
        <taxon>Fabales</taxon>
        <taxon>Fabaceae</taxon>
        <taxon>Cercidoideae</taxon>
        <taxon>Cercideae</taxon>
        <taxon>Bauhiniinae</taxon>
        <taxon>Bauhinia</taxon>
    </lineage>
</organism>
<accession>A0ACB9KPR0</accession>
<evidence type="ECO:0000313" key="2">
    <source>
        <dbReference type="Proteomes" id="UP000828941"/>
    </source>
</evidence>
<keyword evidence="2" id="KW-1185">Reference proteome</keyword>
<dbReference type="Proteomes" id="UP000828941">
    <property type="component" value="Chromosome 13"/>
</dbReference>
<name>A0ACB9KPR0_BAUVA</name>
<protein>
    <submittedName>
        <fullName evidence="1">Uncharacterized protein</fullName>
    </submittedName>
</protein>
<proteinExistence type="predicted"/>
<comment type="caution">
    <text evidence="1">The sequence shown here is derived from an EMBL/GenBank/DDBJ whole genome shotgun (WGS) entry which is preliminary data.</text>
</comment>